<dbReference type="Pfam" id="PF00689">
    <property type="entry name" value="Cation_ATPase_C"/>
    <property type="match status" value="1"/>
</dbReference>
<feature type="transmembrane region" description="Helical" evidence="23">
    <location>
        <begin position="95"/>
        <end position="114"/>
    </location>
</feature>
<evidence type="ECO:0000256" key="23">
    <source>
        <dbReference type="SAM" id="Phobius"/>
    </source>
</evidence>
<gene>
    <name evidence="25" type="ORF">TCE0_042f15152</name>
</gene>
<dbReference type="InterPro" id="IPR036412">
    <property type="entry name" value="HAD-like_sf"/>
</dbReference>
<dbReference type="InterPro" id="IPR023298">
    <property type="entry name" value="ATPase_P-typ_TM_dom_sf"/>
</dbReference>
<evidence type="ECO:0000259" key="24">
    <source>
        <dbReference type="SMART" id="SM00831"/>
    </source>
</evidence>
<evidence type="ECO:0000256" key="10">
    <source>
        <dbReference type="ARBA" id="ARBA00022842"/>
    </source>
</evidence>
<feature type="domain" description="Cation-transporting P-type ATPase N-terminal" evidence="24">
    <location>
        <begin position="17"/>
        <end position="91"/>
    </location>
</feature>
<dbReference type="SUPFAM" id="SSF56784">
    <property type="entry name" value="HAD-like"/>
    <property type="match status" value="1"/>
</dbReference>
<dbReference type="Pfam" id="PF00122">
    <property type="entry name" value="E1-E2_ATPase"/>
    <property type="match status" value="1"/>
</dbReference>
<dbReference type="Proteomes" id="UP000053095">
    <property type="component" value="Unassembled WGS sequence"/>
</dbReference>
<evidence type="ECO:0000256" key="19">
    <source>
        <dbReference type="ARBA" id="ARBA00035029"/>
    </source>
</evidence>
<dbReference type="InterPro" id="IPR023299">
    <property type="entry name" value="ATPase_P-typ_cyto_dom_N"/>
</dbReference>
<keyword evidence="6 23" id="KW-0812">Transmembrane</keyword>
<evidence type="ECO:0000256" key="13">
    <source>
        <dbReference type="ARBA" id="ARBA00022989"/>
    </source>
</evidence>
<dbReference type="SFLD" id="SFLDG00002">
    <property type="entry name" value="C1.7:_P-type_atpase_like"/>
    <property type="match status" value="1"/>
</dbReference>
<keyword evidence="11" id="KW-0630">Potassium</keyword>
<keyword evidence="10" id="KW-0460">Magnesium</keyword>
<dbReference type="InterPro" id="IPR018303">
    <property type="entry name" value="ATPase_P-typ_P_site"/>
</dbReference>
<dbReference type="InterPro" id="IPR001757">
    <property type="entry name" value="P_typ_ATPase"/>
</dbReference>
<keyword evidence="13 23" id="KW-1133">Transmembrane helix</keyword>
<keyword evidence="16 23" id="KW-0472">Membrane</keyword>
<dbReference type="InterPro" id="IPR059000">
    <property type="entry name" value="ATPase_P-type_domA"/>
</dbReference>
<sequence>MRRKSSSSPSTQSYPSHPFLLSADELISHLETNIDTGFSTQQVSSLQTRYGHNKLSGEGGVTWYSVLAKQVSNAMILVLVLAMALAYGVSDYIEGGVITAVIIGNILIGFYQEYRAEQKMDALRSLSSPSATVIRNGEVVTIPSTEVVPGDVVLVKTGDTVPADLRLVDGMNLECDEKILTGEAVPVAKDAAFDHRSVVEDSSSANAETHIGVGDRLNMVYSSSTVTKGRGKGIVVYTGMYTEIGKIASSMQGKKRPQGTKNRSMSIKKYGPLQVFRGGFLRSWDALGRFLGLTTGTPLQRKLSKLAYSLFGLAIIFAIIVFGVNKFHVTNEVAIYAISTGIAIIPESLIAVLTITMVVGMTQMHKRRVVIRQLSALEALGGVTNICSDKTGTLTQGQMVTRKAWIPGVGVYSVNKSDDASDPSRGFVTLGSASSHKAEVEKQNEKTQPTQTDSKEEQAITEVNPELEGFLLASSLCNLATVRYDSTAGKWQTMGDPTEIALQVFAHRFGYGKKTLEADRKWKQIAEYPFDSAIKRMSVIYSKGADEPVIFVKGAVERIIDLCTSAGTGNHEEKMTSELKENILQQMKSLAEQGLRVLAIAQRPVPDGYQKGDELAREDVEAELNLLGLAGLYDPPRLETKDAIKECTNAGIRVHMLTGDHPSTASAIAKEVGIIPRYTESLSAEKAASLVKTAAEFDGMTEDEIDAMPTLPLVIARCAPDTKTRMIAALHRRRCFAAMTGDGVNDAPSLQAADVGIAMGMGGSDVAKSASDIVLTDDNFASIVNAVEEGRRMFDNIQKFVLHLLASNVAEVVLLIVGLAFQDNDGVSVFPLSPLQILWINMLTSSFPAFGLGREKASASVMRRPPHDMKKGVFTWQVIVDMIVYGMIMGTLTLLTFVIVVYGVGNGTPDLGFDCNRKDSESCHVVFRARAAVFAELTWLILISAWEIKSLRNSMFNLDPLRAGQENVKFPFFRDVWENKFLFWAVVIGALSVFPAVYIPGLNTDVFKHRGITWEWGLSFGAIIIFILGAEAWKGLKRRTGWFREHDSREYASVSESDFGLKSSLSTTRSMTKDSRSTSA</sequence>
<feature type="transmembrane region" description="Helical" evidence="23">
    <location>
        <begin position="333"/>
        <end position="359"/>
    </location>
</feature>
<evidence type="ECO:0000256" key="5">
    <source>
        <dbReference type="ARBA" id="ARBA00022538"/>
    </source>
</evidence>
<keyword evidence="9" id="KW-0067">ATP-binding</keyword>
<evidence type="ECO:0000256" key="17">
    <source>
        <dbReference type="ARBA" id="ARBA00023201"/>
    </source>
</evidence>
<comment type="cofactor">
    <cofactor evidence="1">
        <name>Mg(2+)</name>
        <dbReference type="ChEBI" id="CHEBI:18420"/>
    </cofactor>
</comment>
<feature type="transmembrane region" description="Helical" evidence="23">
    <location>
        <begin position="1011"/>
        <end position="1030"/>
    </location>
</feature>
<dbReference type="FunFam" id="1.20.1110.10:FF:000015">
    <property type="entry name" value="Sodium ion P-type ATPase"/>
    <property type="match status" value="1"/>
</dbReference>
<keyword evidence="17" id="KW-0739">Sodium transport</keyword>
<feature type="transmembrane region" description="Helical" evidence="23">
    <location>
        <begin position="981"/>
        <end position="999"/>
    </location>
</feature>
<evidence type="ECO:0000256" key="7">
    <source>
        <dbReference type="ARBA" id="ARBA00022723"/>
    </source>
</evidence>
<evidence type="ECO:0000256" key="4">
    <source>
        <dbReference type="ARBA" id="ARBA00022475"/>
    </source>
</evidence>
<dbReference type="Pfam" id="PF00690">
    <property type="entry name" value="Cation_ATPase_N"/>
    <property type="match status" value="1"/>
</dbReference>
<dbReference type="InterPro" id="IPR044492">
    <property type="entry name" value="P_typ_ATPase_HD_dom"/>
</dbReference>
<protein>
    <recommendedName>
        <fullName evidence="19">P-type Na(+) transporter</fullName>
        <ecNumber evidence="19">7.2.2.3</ecNumber>
    </recommendedName>
</protein>
<keyword evidence="7" id="KW-0479">Metal-binding</keyword>
<comment type="caution">
    <text evidence="25">The sequence shown here is derived from an EMBL/GenBank/DDBJ whole genome shotgun (WGS) entry which is preliminary data.</text>
</comment>
<dbReference type="FunFam" id="3.40.50.1000:FF:000047">
    <property type="entry name" value="Sodium P-type ATPase"/>
    <property type="match status" value="1"/>
</dbReference>
<keyword evidence="5" id="KW-0633">Potassium transport</keyword>
<feature type="compositionally biased region" description="Basic and acidic residues" evidence="22">
    <location>
        <begin position="1071"/>
        <end position="1080"/>
    </location>
</feature>
<keyword evidence="12" id="KW-1278">Translocase</keyword>
<dbReference type="InterPro" id="IPR006414">
    <property type="entry name" value="P-type_ATPase_IID"/>
</dbReference>
<keyword evidence="15" id="KW-0406">Ion transport</keyword>
<feature type="compositionally biased region" description="Basic and acidic residues" evidence="22">
    <location>
        <begin position="436"/>
        <end position="445"/>
    </location>
</feature>
<dbReference type="AlphaFoldDB" id="A0A6V8HK38"/>
<dbReference type="FunFam" id="1.20.1110.10:FF:000020">
    <property type="entry name" value="Sodium ion P-type ATPase"/>
    <property type="match status" value="1"/>
</dbReference>
<comment type="similarity">
    <text evidence="18">Belongs to the cation transport ATPase (P-type) (TC 3.A.3) family. Type IID subfamily.</text>
</comment>
<reference evidence="26" key="1">
    <citation type="journal article" date="2015" name="Genome Announc.">
        <title>Draft genome sequence of Talaromyces cellulolyticus strain Y-94, a source of lignocellulosic biomass-degrading enzymes.</title>
        <authorList>
            <person name="Fujii T."/>
            <person name="Koike H."/>
            <person name="Sawayama S."/>
            <person name="Yano S."/>
            <person name="Inoue H."/>
        </authorList>
    </citation>
    <scope>NUCLEOTIDE SEQUENCE [LARGE SCALE GENOMIC DNA]</scope>
    <source>
        <strain evidence="26">Y-94</strain>
    </source>
</reference>
<keyword evidence="8" id="KW-0547">Nucleotide-binding</keyword>
<accession>A0A6V8HK38</accession>
<dbReference type="FunFam" id="3.40.50.1000:FF:000001">
    <property type="entry name" value="Phospholipid-transporting ATPase IC"/>
    <property type="match status" value="1"/>
</dbReference>
<dbReference type="GO" id="GO:0005524">
    <property type="term" value="F:ATP binding"/>
    <property type="evidence" value="ECO:0007669"/>
    <property type="project" value="UniProtKB-KW"/>
</dbReference>
<dbReference type="GO" id="GO:0005886">
    <property type="term" value="C:plasma membrane"/>
    <property type="evidence" value="ECO:0007669"/>
    <property type="project" value="UniProtKB-SubCell"/>
</dbReference>
<dbReference type="SFLD" id="SFLDS00003">
    <property type="entry name" value="Haloacid_Dehalogenase"/>
    <property type="match status" value="1"/>
</dbReference>
<dbReference type="GO" id="GO:0008554">
    <property type="term" value="F:P-type sodium transporter activity"/>
    <property type="evidence" value="ECO:0007669"/>
    <property type="project" value="UniProtKB-EC"/>
</dbReference>
<feature type="region of interest" description="Disordered" evidence="22">
    <location>
        <begin position="417"/>
        <end position="456"/>
    </location>
</feature>
<evidence type="ECO:0000256" key="2">
    <source>
        <dbReference type="ARBA" id="ARBA00004651"/>
    </source>
</evidence>
<dbReference type="GO" id="GO:0046872">
    <property type="term" value="F:metal ion binding"/>
    <property type="evidence" value="ECO:0007669"/>
    <property type="project" value="UniProtKB-KW"/>
</dbReference>
<dbReference type="SFLD" id="SFLDF00027">
    <property type="entry name" value="p-type_atpase"/>
    <property type="match status" value="1"/>
</dbReference>
<evidence type="ECO:0000256" key="16">
    <source>
        <dbReference type="ARBA" id="ARBA00023136"/>
    </source>
</evidence>
<dbReference type="GO" id="GO:0006813">
    <property type="term" value="P:potassium ion transport"/>
    <property type="evidence" value="ECO:0007669"/>
    <property type="project" value="UniProtKB-KW"/>
</dbReference>
<evidence type="ECO:0000256" key="11">
    <source>
        <dbReference type="ARBA" id="ARBA00022958"/>
    </source>
</evidence>
<dbReference type="SUPFAM" id="SSF81653">
    <property type="entry name" value="Calcium ATPase, transduction domain A"/>
    <property type="match status" value="1"/>
</dbReference>
<evidence type="ECO:0000256" key="20">
    <source>
        <dbReference type="ARBA" id="ARBA00048599"/>
    </source>
</evidence>
<evidence type="ECO:0000256" key="9">
    <source>
        <dbReference type="ARBA" id="ARBA00022840"/>
    </source>
</evidence>
<evidence type="ECO:0000313" key="26">
    <source>
        <dbReference type="Proteomes" id="UP000053095"/>
    </source>
</evidence>
<proteinExistence type="inferred from homology"/>
<dbReference type="SUPFAM" id="SSF81660">
    <property type="entry name" value="Metal cation-transporting ATPase, ATP-binding domain N"/>
    <property type="match status" value="1"/>
</dbReference>
<keyword evidence="4" id="KW-1003">Cell membrane</keyword>
<feature type="region of interest" description="Disordered" evidence="22">
    <location>
        <begin position="1055"/>
        <end position="1080"/>
    </location>
</feature>
<dbReference type="NCBIfam" id="TIGR01523">
    <property type="entry name" value="ATPase-IID_K-Na"/>
    <property type="match status" value="1"/>
</dbReference>
<dbReference type="InterPro" id="IPR008250">
    <property type="entry name" value="ATPase_P-typ_transduc_dom_A_sf"/>
</dbReference>
<dbReference type="InterPro" id="IPR004014">
    <property type="entry name" value="ATPase_P-typ_cation-transptr_N"/>
</dbReference>
<feature type="transmembrane region" description="Helical" evidence="23">
    <location>
        <begin position="306"/>
        <end position="327"/>
    </location>
</feature>
<dbReference type="PRINTS" id="PR00119">
    <property type="entry name" value="CATATPASE"/>
</dbReference>
<keyword evidence="26" id="KW-1185">Reference proteome</keyword>
<dbReference type="EMBL" id="DF933838">
    <property type="protein sequence ID" value="GAM41775.1"/>
    <property type="molecule type" value="Genomic_DNA"/>
</dbReference>
<dbReference type="Gene3D" id="3.40.1110.10">
    <property type="entry name" value="Calcium-transporting ATPase, cytoplasmic domain N"/>
    <property type="match status" value="1"/>
</dbReference>
<evidence type="ECO:0000256" key="8">
    <source>
        <dbReference type="ARBA" id="ARBA00022741"/>
    </source>
</evidence>
<comment type="catalytic activity">
    <reaction evidence="20">
        <text>K(+)(in) + ATP + H2O = K(+)(out) + ADP + phosphate + H(+)</text>
        <dbReference type="Rhea" id="RHEA:75815"/>
        <dbReference type="ChEBI" id="CHEBI:15377"/>
        <dbReference type="ChEBI" id="CHEBI:15378"/>
        <dbReference type="ChEBI" id="CHEBI:29103"/>
        <dbReference type="ChEBI" id="CHEBI:30616"/>
        <dbReference type="ChEBI" id="CHEBI:43474"/>
        <dbReference type="ChEBI" id="CHEBI:456216"/>
    </reaction>
</comment>
<feature type="transmembrane region" description="Helical" evidence="23">
    <location>
        <begin position="71"/>
        <end position="89"/>
    </location>
</feature>
<dbReference type="InterPro" id="IPR006068">
    <property type="entry name" value="ATPase_P-typ_cation-transptr_C"/>
</dbReference>
<dbReference type="GO" id="GO:0016887">
    <property type="term" value="F:ATP hydrolysis activity"/>
    <property type="evidence" value="ECO:0007669"/>
    <property type="project" value="InterPro"/>
</dbReference>
<feature type="transmembrane region" description="Helical" evidence="23">
    <location>
        <begin position="800"/>
        <end position="821"/>
    </location>
</feature>
<evidence type="ECO:0000256" key="6">
    <source>
        <dbReference type="ARBA" id="ARBA00022692"/>
    </source>
</evidence>
<evidence type="ECO:0000256" key="21">
    <source>
        <dbReference type="ARBA" id="ARBA00049499"/>
    </source>
</evidence>
<comment type="catalytic activity">
    <reaction evidence="21">
        <text>Na(+)(in) + ATP + H2O = Na(+)(out) + ADP + phosphate + H(+)</text>
        <dbReference type="Rhea" id="RHEA:14633"/>
        <dbReference type="ChEBI" id="CHEBI:15377"/>
        <dbReference type="ChEBI" id="CHEBI:15378"/>
        <dbReference type="ChEBI" id="CHEBI:29101"/>
        <dbReference type="ChEBI" id="CHEBI:30616"/>
        <dbReference type="ChEBI" id="CHEBI:43474"/>
        <dbReference type="ChEBI" id="CHEBI:456216"/>
        <dbReference type="EC" id="7.2.2.3"/>
    </reaction>
    <physiologicalReaction direction="left-to-right" evidence="21">
        <dbReference type="Rhea" id="RHEA:14634"/>
    </physiologicalReaction>
</comment>
<comment type="subcellular location">
    <subcellularLocation>
        <location evidence="2">Cell membrane</location>
        <topology evidence="2">Multi-pass membrane protein</topology>
    </subcellularLocation>
</comment>
<dbReference type="PROSITE" id="PS00154">
    <property type="entry name" value="ATPASE_E1_E2"/>
    <property type="match status" value="1"/>
</dbReference>
<evidence type="ECO:0000256" key="14">
    <source>
        <dbReference type="ARBA" id="ARBA00023053"/>
    </source>
</evidence>
<dbReference type="FunFam" id="3.40.1110.10:FF:000039">
    <property type="entry name" value="Sodium P-type ATPase"/>
    <property type="match status" value="1"/>
</dbReference>
<organism evidence="25 26">
    <name type="scientific">Talaromyces pinophilus</name>
    <name type="common">Penicillium pinophilum</name>
    <dbReference type="NCBI Taxonomy" id="128442"/>
    <lineage>
        <taxon>Eukaryota</taxon>
        <taxon>Fungi</taxon>
        <taxon>Dikarya</taxon>
        <taxon>Ascomycota</taxon>
        <taxon>Pezizomycotina</taxon>
        <taxon>Eurotiomycetes</taxon>
        <taxon>Eurotiomycetidae</taxon>
        <taxon>Eurotiales</taxon>
        <taxon>Trichocomaceae</taxon>
        <taxon>Talaromyces</taxon>
        <taxon>Talaromyces sect. Talaromyces</taxon>
    </lineage>
</organism>
<evidence type="ECO:0000313" key="25">
    <source>
        <dbReference type="EMBL" id="GAM41775.1"/>
    </source>
</evidence>
<dbReference type="Gene3D" id="1.20.1110.10">
    <property type="entry name" value="Calcium-transporting ATPase, transmembrane domain"/>
    <property type="match status" value="2"/>
</dbReference>
<dbReference type="SMART" id="SM00831">
    <property type="entry name" value="Cation_ATPase_N"/>
    <property type="match status" value="1"/>
</dbReference>
<feature type="transmembrane region" description="Helical" evidence="23">
    <location>
        <begin position="873"/>
        <end position="905"/>
    </location>
</feature>
<keyword evidence="3" id="KW-0813">Transport</keyword>
<evidence type="ECO:0000256" key="1">
    <source>
        <dbReference type="ARBA" id="ARBA00001946"/>
    </source>
</evidence>
<dbReference type="SUPFAM" id="SSF81665">
    <property type="entry name" value="Calcium ATPase, transmembrane domain M"/>
    <property type="match status" value="1"/>
</dbReference>
<dbReference type="Gene3D" id="2.70.150.10">
    <property type="entry name" value="Calcium-transporting ATPase, cytoplasmic transduction domain A"/>
    <property type="match status" value="1"/>
</dbReference>
<evidence type="ECO:0000256" key="22">
    <source>
        <dbReference type="SAM" id="MobiDB-lite"/>
    </source>
</evidence>
<dbReference type="PANTHER" id="PTHR42861">
    <property type="entry name" value="CALCIUM-TRANSPORTING ATPASE"/>
    <property type="match status" value="1"/>
</dbReference>
<feature type="transmembrane region" description="Helical" evidence="23">
    <location>
        <begin position="925"/>
        <end position="946"/>
    </location>
</feature>
<dbReference type="EC" id="7.2.2.3" evidence="19"/>
<evidence type="ECO:0000256" key="15">
    <source>
        <dbReference type="ARBA" id="ARBA00023065"/>
    </source>
</evidence>
<evidence type="ECO:0000256" key="3">
    <source>
        <dbReference type="ARBA" id="ARBA00022448"/>
    </source>
</evidence>
<evidence type="ECO:0000256" key="18">
    <source>
        <dbReference type="ARBA" id="ARBA00035017"/>
    </source>
</evidence>
<name>A0A6V8HK38_TALPI</name>
<evidence type="ECO:0000256" key="12">
    <source>
        <dbReference type="ARBA" id="ARBA00022967"/>
    </source>
</evidence>
<dbReference type="NCBIfam" id="TIGR01494">
    <property type="entry name" value="ATPase_P-type"/>
    <property type="match status" value="3"/>
</dbReference>
<keyword evidence="14" id="KW-0915">Sodium</keyword>
<dbReference type="Pfam" id="PF13246">
    <property type="entry name" value="Cation_ATPase"/>
    <property type="match status" value="1"/>
</dbReference>